<dbReference type="GO" id="GO:0001510">
    <property type="term" value="P:RNA methylation"/>
    <property type="evidence" value="ECO:0007669"/>
    <property type="project" value="UniProtKB-ARBA"/>
</dbReference>
<dbReference type="SUPFAM" id="SSF50249">
    <property type="entry name" value="Nucleic acid-binding proteins"/>
    <property type="match status" value="1"/>
</dbReference>
<dbReference type="CDD" id="cd02440">
    <property type="entry name" value="AdoMet_MTases"/>
    <property type="match status" value="1"/>
</dbReference>
<feature type="binding site" evidence="4">
    <location>
        <position position="462"/>
    </location>
    <ligand>
        <name>S-adenosyl-L-methionine</name>
        <dbReference type="ChEBI" id="CHEBI:59789"/>
    </ligand>
</feature>
<dbReference type="PROSITE" id="PS01231">
    <property type="entry name" value="TRMA_2"/>
    <property type="match status" value="1"/>
</dbReference>
<dbReference type="InterPro" id="IPR010280">
    <property type="entry name" value="U5_MeTrfase_fam"/>
</dbReference>
<dbReference type="SUPFAM" id="SSF53335">
    <property type="entry name" value="S-adenosyl-L-methionine-dependent methyltransferases"/>
    <property type="match status" value="1"/>
</dbReference>
<dbReference type="GO" id="GO:0008173">
    <property type="term" value="F:RNA methyltransferase activity"/>
    <property type="evidence" value="ECO:0007669"/>
    <property type="project" value="InterPro"/>
</dbReference>
<feature type="active site" description="Nucleophile" evidence="4">
    <location>
        <position position="489"/>
    </location>
</feature>
<comment type="similarity">
    <text evidence="4">Belongs to the class I-like SAM-binding methyltransferase superfamily. RNA M5U methyltransferase family.</text>
</comment>
<dbReference type="Gene3D" id="3.40.50.150">
    <property type="entry name" value="Vaccinia Virus protein VP39"/>
    <property type="match status" value="1"/>
</dbReference>
<dbReference type="Gene3D" id="2.40.50.140">
    <property type="entry name" value="Nucleic acid-binding proteins"/>
    <property type="match status" value="1"/>
</dbReference>
<protein>
    <submittedName>
        <fullName evidence="5">tRNA_U5-meth_tr domain-containing protein</fullName>
    </submittedName>
</protein>
<name>A0A1Q3C4T5_CEPFO</name>
<dbReference type="EMBL" id="BDDD01001334">
    <property type="protein sequence ID" value="GAV75240.1"/>
    <property type="molecule type" value="Genomic_DNA"/>
</dbReference>
<dbReference type="InterPro" id="IPR030391">
    <property type="entry name" value="MeTrfase_TrmA_CS"/>
</dbReference>
<keyword evidence="1 4" id="KW-0489">Methyltransferase</keyword>
<evidence type="ECO:0000256" key="4">
    <source>
        <dbReference type="PROSITE-ProRule" id="PRU01024"/>
    </source>
</evidence>
<comment type="caution">
    <text evidence="5">The sequence shown here is derived from an EMBL/GenBank/DDBJ whole genome shotgun (WGS) entry which is preliminary data.</text>
</comment>
<dbReference type="PANTHER" id="PTHR11061">
    <property type="entry name" value="RNA M5U METHYLTRANSFERASE"/>
    <property type="match status" value="1"/>
</dbReference>
<dbReference type="FunFam" id="3.40.50.150:FF:000009">
    <property type="entry name" value="23S rRNA (Uracil(1939)-C(5))-methyltransferase RlmD"/>
    <property type="match status" value="1"/>
</dbReference>
<keyword evidence="3 4" id="KW-0949">S-adenosyl-L-methionine</keyword>
<evidence type="ECO:0000256" key="1">
    <source>
        <dbReference type="ARBA" id="ARBA00022603"/>
    </source>
</evidence>
<feature type="binding site" evidence="4">
    <location>
        <position position="362"/>
    </location>
    <ligand>
        <name>S-adenosyl-L-methionine</name>
        <dbReference type="ChEBI" id="CHEBI:59789"/>
    </ligand>
</feature>
<dbReference type="GO" id="GO:0008757">
    <property type="term" value="F:S-adenosylmethionine-dependent methyltransferase activity"/>
    <property type="evidence" value="ECO:0007669"/>
    <property type="project" value="UniProtKB-ARBA"/>
</dbReference>
<dbReference type="PANTHER" id="PTHR11061:SF30">
    <property type="entry name" value="TRNA (URACIL(54)-C(5))-METHYLTRANSFERASE"/>
    <property type="match status" value="1"/>
</dbReference>
<dbReference type="FunFam" id="2.40.50.1070:FF:000003">
    <property type="entry name" value="23S rRNA (Uracil-5-)-methyltransferase RumA"/>
    <property type="match status" value="1"/>
</dbReference>
<accession>A0A1Q3C4T5</accession>
<dbReference type="InParanoid" id="A0A1Q3C4T5"/>
<feature type="binding site" evidence="4">
    <location>
        <position position="414"/>
    </location>
    <ligand>
        <name>S-adenosyl-L-methionine</name>
        <dbReference type="ChEBI" id="CHEBI:59789"/>
    </ligand>
</feature>
<dbReference type="GO" id="GO:0006396">
    <property type="term" value="P:RNA processing"/>
    <property type="evidence" value="ECO:0007669"/>
    <property type="project" value="InterPro"/>
</dbReference>
<evidence type="ECO:0000313" key="6">
    <source>
        <dbReference type="Proteomes" id="UP000187406"/>
    </source>
</evidence>
<organism evidence="5 6">
    <name type="scientific">Cephalotus follicularis</name>
    <name type="common">Albany pitcher plant</name>
    <dbReference type="NCBI Taxonomy" id="3775"/>
    <lineage>
        <taxon>Eukaryota</taxon>
        <taxon>Viridiplantae</taxon>
        <taxon>Streptophyta</taxon>
        <taxon>Embryophyta</taxon>
        <taxon>Tracheophyta</taxon>
        <taxon>Spermatophyta</taxon>
        <taxon>Magnoliopsida</taxon>
        <taxon>eudicotyledons</taxon>
        <taxon>Gunneridae</taxon>
        <taxon>Pentapetalae</taxon>
        <taxon>rosids</taxon>
        <taxon>fabids</taxon>
        <taxon>Oxalidales</taxon>
        <taxon>Cephalotaceae</taxon>
        <taxon>Cephalotus</taxon>
    </lineage>
</organism>
<dbReference type="InterPro" id="IPR012340">
    <property type="entry name" value="NA-bd_OB-fold"/>
</dbReference>
<reference evidence="6" key="1">
    <citation type="submission" date="2016-04" db="EMBL/GenBank/DDBJ databases">
        <title>Cephalotus genome sequencing.</title>
        <authorList>
            <person name="Fukushima K."/>
            <person name="Hasebe M."/>
            <person name="Fang X."/>
        </authorList>
    </citation>
    <scope>NUCLEOTIDE SEQUENCE [LARGE SCALE GENOMIC DNA]</scope>
    <source>
        <strain evidence="6">cv. St1</strain>
    </source>
</reference>
<feature type="binding site" evidence="4">
    <location>
        <position position="393"/>
    </location>
    <ligand>
        <name>S-adenosyl-L-methionine</name>
        <dbReference type="ChEBI" id="CHEBI:59789"/>
    </ligand>
</feature>
<dbReference type="FunCoup" id="A0A1Q3C4T5">
    <property type="interactions" value="576"/>
</dbReference>
<gene>
    <name evidence="5" type="ORF">CFOL_v3_18719</name>
</gene>
<proteinExistence type="inferred from homology"/>
<keyword evidence="2 4" id="KW-0808">Transferase</keyword>
<dbReference type="OrthoDB" id="10250660at2759"/>
<dbReference type="FunFam" id="2.40.50.140:FF:000231">
    <property type="entry name" value="RNA methyltransferase family protein"/>
    <property type="match status" value="1"/>
</dbReference>
<dbReference type="AlphaFoldDB" id="A0A1Q3C4T5"/>
<evidence type="ECO:0000313" key="5">
    <source>
        <dbReference type="EMBL" id="GAV75240.1"/>
    </source>
</evidence>
<dbReference type="Proteomes" id="UP000187406">
    <property type="component" value="Unassembled WGS sequence"/>
</dbReference>
<dbReference type="InterPro" id="IPR029063">
    <property type="entry name" value="SAM-dependent_MTases_sf"/>
</dbReference>
<dbReference type="PROSITE" id="PS51687">
    <property type="entry name" value="SAM_MT_RNA_M5U"/>
    <property type="match status" value="1"/>
</dbReference>
<dbReference type="NCBIfam" id="TIGR00479">
    <property type="entry name" value="rumA"/>
    <property type="match status" value="1"/>
</dbReference>
<dbReference type="STRING" id="3775.A0A1Q3C4T5"/>
<evidence type="ECO:0000256" key="3">
    <source>
        <dbReference type="ARBA" id="ARBA00022691"/>
    </source>
</evidence>
<dbReference type="Pfam" id="PF05958">
    <property type="entry name" value="tRNA_U5-meth_tr"/>
    <property type="match status" value="1"/>
</dbReference>
<evidence type="ECO:0000256" key="2">
    <source>
        <dbReference type="ARBA" id="ARBA00022679"/>
    </source>
</evidence>
<keyword evidence="6" id="KW-1185">Reference proteome</keyword>
<sequence>MAATLPTHSLRHLATTNPSLHRLQKLRFTTSLACLTHDPQQQQQHNKSSSYFPKRDQTLELECESLAFKGKGVCKVADTGFVVMCDRVLPGERFIGRVTRRKGTYAEVTKVKTISPHRDFVDAPCEYASYCGGCKTQNLIYEAQLRAKEQQVRELVINFGKFSDKDPEFFSIMKPIVPCDIQFHYRNKMEFSFGSQKWLPKELLEERQDGIENYALGLHAPGFFDKVLNVNKCFLQSEPANMALAAVQDCWRDSPLGLSPYDAHSHTGFLKHLMLRTGRNMKTGLPELMVNFVTSSYRPELLKPLVEKISAIPEVVSIMNNVNTSVGNTSVGEEEYTLYGKSTITEILRGLMFQISANSFFQTNTHQAEVLYKLIEDCAGLRGDGSEIVLDLFCGTGTIGLTLARRAKHVYGYEVVAQAVSDARRNAKLNNINNATFVQGDLNKVGENFGNSFPKPDIVISDPNRPGMHMKLIRFLLKLKAPRIVYVSCNPATCARDLDYLCHGISEKNINGCYKLKSLQPVDMFPHTPHIECVCLLELS</sequence>
<dbReference type="Gene3D" id="2.40.50.1070">
    <property type="match status" value="1"/>
</dbReference>